<comment type="similarity">
    <text evidence="2 8">Belongs to the V-ATPase 116 kDa subunit family.</text>
</comment>
<keyword evidence="5" id="KW-1133">Transmembrane helix</keyword>
<evidence type="ECO:0000256" key="3">
    <source>
        <dbReference type="ARBA" id="ARBA00022448"/>
    </source>
</evidence>
<dbReference type="InterPro" id="IPR002490">
    <property type="entry name" value="V-ATPase_116kDa_su"/>
</dbReference>
<dbReference type="PANTHER" id="PTHR11629:SF63">
    <property type="entry name" value="V-TYPE PROTON ATPASE SUBUNIT A"/>
    <property type="match status" value="1"/>
</dbReference>
<evidence type="ECO:0000256" key="1">
    <source>
        <dbReference type="ARBA" id="ARBA00004141"/>
    </source>
</evidence>
<name>A0A8J4YB32_CHIOP</name>
<keyword evidence="6 8" id="KW-0406">Ion transport</keyword>
<dbReference type="Proteomes" id="UP000770661">
    <property type="component" value="Unassembled WGS sequence"/>
</dbReference>
<evidence type="ECO:0000256" key="5">
    <source>
        <dbReference type="ARBA" id="ARBA00022989"/>
    </source>
</evidence>
<dbReference type="EMBL" id="JACEEZ010012790">
    <property type="protein sequence ID" value="KAG0720486.1"/>
    <property type="molecule type" value="Genomic_DNA"/>
</dbReference>
<keyword evidence="11" id="KW-1185">Reference proteome</keyword>
<dbReference type="GO" id="GO:0016471">
    <property type="term" value="C:vacuolar proton-transporting V-type ATPase complex"/>
    <property type="evidence" value="ECO:0007669"/>
    <property type="project" value="TreeGrafter"/>
</dbReference>
<comment type="subcellular location">
    <subcellularLocation>
        <location evidence="1">Membrane</location>
        <topology evidence="1">Multi-pass membrane protein</topology>
    </subcellularLocation>
</comment>
<evidence type="ECO:0000313" key="11">
    <source>
        <dbReference type="Proteomes" id="UP000770661"/>
    </source>
</evidence>
<keyword evidence="7" id="KW-0472">Membrane</keyword>
<accession>A0A8J4YB32</accession>
<proteinExistence type="inferred from homology"/>
<dbReference type="GO" id="GO:0033179">
    <property type="term" value="C:proton-transporting V-type ATPase, V0 domain"/>
    <property type="evidence" value="ECO:0007669"/>
    <property type="project" value="InterPro"/>
</dbReference>
<dbReference type="OrthoDB" id="6380626at2759"/>
<dbReference type="AlphaFoldDB" id="A0A8J4YB32"/>
<sequence length="259" mass="28377">MSEVFIEQGIHTIEFVLGSVSHTASYLRLWALSLAHGQLSEVLWNMVMKIGLSQVINMATRAASNLWLIDKAPIDEITGARLPSKEQVLLRYYHHHREMGKTASGSRKAESKPPRRSWNCGTRRYPRGWPLHGDGKLLPSLSGDTEDRIAVLLTGEDDAEFLLGVPASSDSTGRNVAAVVLKEVDEVGVRDKIIAFCFDTTASNTAWCKVFAFGLSKNSDEACFGWPAAIMSTGDPKGMSSKPASALPLVLHWNLQTTP</sequence>
<dbReference type="PANTHER" id="PTHR11629">
    <property type="entry name" value="VACUOLAR PROTON ATPASES"/>
    <property type="match status" value="1"/>
</dbReference>
<gene>
    <name evidence="10" type="primary">TCIRG1</name>
    <name evidence="10" type="ORF">GWK47_048414</name>
</gene>
<comment type="function">
    <text evidence="8">Essential component of the vacuolar proton pump (V-ATPase), a multimeric enzyme that catalyzes the translocation of protons across the membranes. Required for assembly and activity of the V-ATPase.</text>
</comment>
<evidence type="ECO:0000256" key="4">
    <source>
        <dbReference type="ARBA" id="ARBA00022692"/>
    </source>
</evidence>
<evidence type="ECO:0000256" key="7">
    <source>
        <dbReference type="ARBA" id="ARBA00023136"/>
    </source>
</evidence>
<evidence type="ECO:0000313" key="10">
    <source>
        <dbReference type="EMBL" id="KAG0720486.1"/>
    </source>
</evidence>
<keyword evidence="4" id="KW-0812">Transmembrane</keyword>
<evidence type="ECO:0000256" key="9">
    <source>
        <dbReference type="SAM" id="MobiDB-lite"/>
    </source>
</evidence>
<reference evidence="10" key="1">
    <citation type="submission" date="2020-07" db="EMBL/GenBank/DDBJ databases">
        <title>The High-quality genome of the commercially important snow crab, Chionoecetes opilio.</title>
        <authorList>
            <person name="Jeong J.-H."/>
            <person name="Ryu S."/>
        </authorList>
    </citation>
    <scope>NUCLEOTIDE SEQUENCE</scope>
    <source>
        <strain evidence="10">MADBK_172401_WGS</strain>
        <tissue evidence="10">Digestive gland</tissue>
    </source>
</reference>
<keyword evidence="3 8" id="KW-0813">Transport</keyword>
<organism evidence="10 11">
    <name type="scientific">Chionoecetes opilio</name>
    <name type="common">Atlantic snow crab</name>
    <name type="synonym">Cancer opilio</name>
    <dbReference type="NCBI Taxonomy" id="41210"/>
    <lineage>
        <taxon>Eukaryota</taxon>
        <taxon>Metazoa</taxon>
        <taxon>Ecdysozoa</taxon>
        <taxon>Arthropoda</taxon>
        <taxon>Crustacea</taxon>
        <taxon>Multicrustacea</taxon>
        <taxon>Malacostraca</taxon>
        <taxon>Eumalacostraca</taxon>
        <taxon>Eucarida</taxon>
        <taxon>Decapoda</taxon>
        <taxon>Pleocyemata</taxon>
        <taxon>Brachyura</taxon>
        <taxon>Eubrachyura</taxon>
        <taxon>Majoidea</taxon>
        <taxon>Majidae</taxon>
        <taxon>Chionoecetes</taxon>
    </lineage>
</organism>
<dbReference type="GO" id="GO:0051117">
    <property type="term" value="F:ATPase binding"/>
    <property type="evidence" value="ECO:0007669"/>
    <property type="project" value="TreeGrafter"/>
</dbReference>
<keyword evidence="8" id="KW-0375">Hydrogen ion transport</keyword>
<dbReference type="GO" id="GO:0046961">
    <property type="term" value="F:proton-transporting ATPase activity, rotational mechanism"/>
    <property type="evidence" value="ECO:0007669"/>
    <property type="project" value="InterPro"/>
</dbReference>
<evidence type="ECO:0000256" key="2">
    <source>
        <dbReference type="ARBA" id="ARBA00009904"/>
    </source>
</evidence>
<dbReference type="GO" id="GO:0005886">
    <property type="term" value="C:plasma membrane"/>
    <property type="evidence" value="ECO:0007669"/>
    <property type="project" value="TreeGrafter"/>
</dbReference>
<dbReference type="GO" id="GO:0007035">
    <property type="term" value="P:vacuolar acidification"/>
    <property type="evidence" value="ECO:0007669"/>
    <property type="project" value="TreeGrafter"/>
</dbReference>
<evidence type="ECO:0000256" key="8">
    <source>
        <dbReference type="RuleBase" id="RU361189"/>
    </source>
</evidence>
<protein>
    <recommendedName>
        <fullName evidence="8">V-type proton ATPase subunit a</fullName>
    </recommendedName>
</protein>
<dbReference type="Pfam" id="PF01496">
    <property type="entry name" value="V_ATPase_I"/>
    <property type="match status" value="1"/>
</dbReference>
<comment type="caution">
    <text evidence="10">The sequence shown here is derived from an EMBL/GenBank/DDBJ whole genome shotgun (WGS) entry which is preliminary data.</text>
</comment>
<feature type="region of interest" description="Disordered" evidence="9">
    <location>
        <begin position="99"/>
        <end position="119"/>
    </location>
</feature>
<evidence type="ECO:0000256" key="6">
    <source>
        <dbReference type="ARBA" id="ARBA00023065"/>
    </source>
</evidence>